<dbReference type="GO" id="GO:0016758">
    <property type="term" value="F:hexosyltransferase activity"/>
    <property type="evidence" value="ECO:0007669"/>
    <property type="project" value="InterPro"/>
</dbReference>
<dbReference type="AlphaFoldDB" id="A0A2P2C8Z8"/>
<evidence type="ECO:0000256" key="3">
    <source>
        <dbReference type="ARBA" id="ARBA00022679"/>
    </source>
</evidence>
<name>A0A2P2C8Z8_9ZZZZ</name>
<evidence type="ECO:0000313" key="8">
    <source>
        <dbReference type="EMBL" id="CUR58447.1"/>
    </source>
</evidence>
<keyword evidence="4 7" id="KW-0812">Transmembrane</keyword>
<feature type="transmembrane region" description="Helical" evidence="7">
    <location>
        <begin position="277"/>
        <end position="295"/>
    </location>
</feature>
<dbReference type="Pfam" id="PF09594">
    <property type="entry name" value="GT87"/>
    <property type="match status" value="1"/>
</dbReference>
<keyword evidence="5 7" id="KW-1133">Transmembrane helix</keyword>
<comment type="subcellular location">
    <subcellularLocation>
        <location evidence="1">Cell membrane</location>
        <topology evidence="1">Multi-pass membrane protein</topology>
    </subcellularLocation>
</comment>
<feature type="transmembrane region" description="Helical" evidence="7">
    <location>
        <begin position="250"/>
        <end position="270"/>
    </location>
</feature>
<organism evidence="8">
    <name type="scientific">metagenome</name>
    <dbReference type="NCBI Taxonomy" id="256318"/>
    <lineage>
        <taxon>unclassified sequences</taxon>
        <taxon>metagenomes</taxon>
    </lineage>
</organism>
<evidence type="ECO:0000256" key="1">
    <source>
        <dbReference type="ARBA" id="ARBA00004651"/>
    </source>
</evidence>
<evidence type="ECO:0008006" key="9">
    <source>
        <dbReference type="Google" id="ProtNLM"/>
    </source>
</evidence>
<evidence type="ECO:0000256" key="5">
    <source>
        <dbReference type="ARBA" id="ARBA00022989"/>
    </source>
</evidence>
<evidence type="ECO:0000256" key="2">
    <source>
        <dbReference type="ARBA" id="ARBA00022475"/>
    </source>
</evidence>
<dbReference type="GO" id="GO:0005886">
    <property type="term" value="C:plasma membrane"/>
    <property type="evidence" value="ECO:0007669"/>
    <property type="project" value="UniProtKB-SubCell"/>
</dbReference>
<feature type="transmembrane region" description="Helical" evidence="7">
    <location>
        <begin position="116"/>
        <end position="149"/>
    </location>
</feature>
<protein>
    <recommendedName>
        <fullName evidence="9">Alpha-1,2-mannosyltransferase</fullName>
    </recommendedName>
</protein>
<feature type="transmembrane region" description="Helical" evidence="7">
    <location>
        <begin position="192"/>
        <end position="214"/>
    </location>
</feature>
<keyword evidence="3" id="KW-0808">Transferase</keyword>
<gene>
    <name evidence="8" type="ORF">NOCA1140107</name>
</gene>
<proteinExistence type="predicted"/>
<accession>A0A2P2C8Z8</accession>
<keyword evidence="2" id="KW-1003">Cell membrane</keyword>
<sequence>MRPPRRLPAPAAGVLLAVGGAAGLLAAAAGHDLVDLLVYQHGSDAVLAHRSPYATDEPATGYPFTYPPFAAVLMVPLALLPAWLAAALWTGASTLALGGSVALVRHALGRTTSARLLVALSVGAVALEPVWQNLVFGQVNLLLMLVVLADLLGPGRRLSGVALGVVAGVKLTPLVFVVLLLLVGRQGAAARAVLAFGATVVVGLLAVPGAAAYWTERLLDPSRVGPPALAHNQSVSGALTRALDAVPSTGVWLVVAGALATAVLAVAAAWWRRGDRVLATCLAALAMLLASPVSWSHHWVWAAPVALVLWERSRWLAAAWTAVFVARPILWPPWGSGRELAWSAPEHVVGNAYLLAALVLAAWAGRAAATQRRTDRAGAY</sequence>
<reference evidence="8" key="1">
    <citation type="submission" date="2015-08" db="EMBL/GenBank/DDBJ databases">
        <authorList>
            <person name="Babu N.S."/>
            <person name="Beckwith C.J."/>
            <person name="Beseler K.G."/>
            <person name="Brison A."/>
            <person name="Carone J.V."/>
            <person name="Caskin T.P."/>
            <person name="Diamond M."/>
            <person name="Durham M.E."/>
            <person name="Foxe J.M."/>
            <person name="Go M."/>
            <person name="Henderson B.A."/>
            <person name="Jones I.B."/>
            <person name="McGettigan J.A."/>
            <person name="Micheletti S.J."/>
            <person name="Nasrallah M.E."/>
            <person name="Ortiz D."/>
            <person name="Piller C.R."/>
            <person name="Privatt S.R."/>
            <person name="Schneider S.L."/>
            <person name="Sharp S."/>
            <person name="Smith T.C."/>
            <person name="Stanton J.D."/>
            <person name="Ullery H.E."/>
            <person name="Wilson R.J."/>
            <person name="Serrano M.G."/>
            <person name="Buck G."/>
            <person name="Lee V."/>
            <person name="Wang Y."/>
            <person name="Carvalho R."/>
            <person name="Voegtly L."/>
            <person name="Shi R."/>
            <person name="Duckworth R."/>
            <person name="Johnson A."/>
            <person name="Loviza R."/>
            <person name="Walstead R."/>
            <person name="Shah Z."/>
            <person name="Kiflezghi M."/>
            <person name="Wade K."/>
            <person name="Ball S.L."/>
            <person name="Bradley K.W."/>
            <person name="Asai D.J."/>
            <person name="Bowman C.A."/>
            <person name="Russell D.A."/>
            <person name="Pope W.H."/>
            <person name="Jacobs-Sera D."/>
            <person name="Hendrix R.W."/>
            <person name="Hatfull G.F."/>
        </authorList>
    </citation>
    <scope>NUCLEOTIDE SEQUENCE</scope>
</reference>
<evidence type="ECO:0000256" key="4">
    <source>
        <dbReference type="ARBA" id="ARBA00022692"/>
    </source>
</evidence>
<feature type="transmembrane region" description="Helical" evidence="7">
    <location>
        <begin position="348"/>
        <end position="365"/>
    </location>
</feature>
<evidence type="ECO:0000256" key="6">
    <source>
        <dbReference type="ARBA" id="ARBA00023136"/>
    </source>
</evidence>
<evidence type="ECO:0000256" key="7">
    <source>
        <dbReference type="SAM" id="Phobius"/>
    </source>
</evidence>
<feature type="transmembrane region" description="Helical" evidence="7">
    <location>
        <begin position="82"/>
        <end position="104"/>
    </location>
</feature>
<feature type="transmembrane region" description="Helical" evidence="7">
    <location>
        <begin position="161"/>
        <end position="183"/>
    </location>
</feature>
<keyword evidence="6 7" id="KW-0472">Membrane</keyword>
<dbReference type="InterPro" id="IPR018584">
    <property type="entry name" value="GT87"/>
</dbReference>
<dbReference type="EMBL" id="CZKB01000006">
    <property type="protein sequence ID" value="CUR58447.1"/>
    <property type="molecule type" value="Genomic_DNA"/>
</dbReference>